<feature type="domain" description="Heterokaryon incompatibility" evidence="1">
    <location>
        <begin position="2"/>
        <end position="119"/>
    </location>
</feature>
<dbReference type="InterPro" id="IPR052895">
    <property type="entry name" value="HetReg/Transcr_Mod"/>
</dbReference>
<dbReference type="OrthoDB" id="4161734at2759"/>
<evidence type="ECO:0000313" key="2">
    <source>
        <dbReference type="EMBL" id="KAF7510993.1"/>
    </source>
</evidence>
<dbReference type="Pfam" id="PF06985">
    <property type="entry name" value="HET"/>
    <property type="match status" value="1"/>
</dbReference>
<dbReference type="PANTHER" id="PTHR24148:SF73">
    <property type="entry name" value="HET DOMAIN PROTEIN (AFU_ORTHOLOGUE AFUA_8G01020)"/>
    <property type="match status" value="1"/>
</dbReference>
<reference evidence="2" key="1">
    <citation type="submission" date="2020-02" db="EMBL/GenBank/DDBJ databases">
        <authorList>
            <person name="Palmer J.M."/>
        </authorList>
    </citation>
    <scope>NUCLEOTIDE SEQUENCE</scope>
    <source>
        <strain evidence="2">EPUS1.4</strain>
        <tissue evidence="2">Thallus</tissue>
    </source>
</reference>
<gene>
    <name evidence="2" type="ORF">GJ744_005539</name>
</gene>
<evidence type="ECO:0000259" key="1">
    <source>
        <dbReference type="Pfam" id="PF06985"/>
    </source>
</evidence>
<organism evidence="2 3">
    <name type="scientific">Endocarpon pusillum</name>
    <dbReference type="NCBI Taxonomy" id="364733"/>
    <lineage>
        <taxon>Eukaryota</taxon>
        <taxon>Fungi</taxon>
        <taxon>Dikarya</taxon>
        <taxon>Ascomycota</taxon>
        <taxon>Pezizomycotina</taxon>
        <taxon>Eurotiomycetes</taxon>
        <taxon>Chaetothyriomycetidae</taxon>
        <taxon>Verrucariales</taxon>
        <taxon>Verrucariaceae</taxon>
        <taxon>Endocarpon</taxon>
    </lineage>
</organism>
<protein>
    <recommendedName>
        <fullName evidence="1">Heterokaryon incompatibility domain-containing protein</fullName>
    </recommendedName>
</protein>
<accession>A0A8H7AL02</accession>
<evidence type="ECO:0000313" key="3">
    <source>
        <dbReference type="Proteomes" id="UP000606974"/>
    </source>
</evidence>
<dbReference type="Proteomes" id="UP000606974">
    <property type="component" value="Unassembled WGS sequence"/>
</dbReference>
<name>A0A8H7AL02_9EURO</name>
<sequence length="141" mass="16484">MLMGQIYAASEQVIIWLGAGTAASDRAMIYMSSNNILEAGFKGQHTTMMDVWKVILKIYMRRWDLRNHAKYIRQYRSQLKESPDHLPSSSYLAPEHPIVEGLQDLLCREWIRRIWTYQEIILAKNPVVICGDRMVTWTQLI</sequence>
<dbReference type="PANTHER" id="PTHR24148">
    <property type="entry name" value="ANKYRIN REPEAT DOMAIN-CONTAINING PROTEIN 39 HOMOLOG-RELATED"/>
    <property type="match status" value="1"/>
</dbReference>
<comment type="caution">
    <text evidence="2">The sequence shown here is derived from an EMBL/GenBank/DDBJ whole genome shotgun (WGS) entry which is preliminary data.</text>
</comment>
<dbReference type="EMBL" id="JAACFV010000024">
    <property type="protein sequence ID" value="KAF7510993.1"/>
    <property type="molecule type" value="Genomic_DNA"/>
</dbReference>
<dbReference type="InterPro" id="IPR010730">
    <property type="entry name" value="HET"/>
</dbReference>
<keyword evidence="3" id="KW-1185">Reference proteome</keyword>
<proteinExistence type="predicted"/>
<dbReference type="AlphaFoldDB" id="A0A8H7AL02"/>